<evidence type="ECO:0000256" key="1">
    <source>
        <dbReference type="ARBA" id="ARBA00023015"/>
    </source>
</evidence>
<dbReference type="Pfam" id="PF12833">
    <property type="entry name" value="HTH_18"/>
    <property type="match status" value="1"/>
</dbReference>
<dbReference type="Proteomes" id="UP000319557">
    <property type="component" value="Chromosome"/>
</dbReference>
<dbReference type="SUPFAM" id="SSF53822">
    <property type="entry name" value="Periplasmic binding protein-like I"/>
    <property type="match status" value="1"/>
</dbReference>
<dbReference type="RefSeq" id="WP_218934516.1">
    <property type="nucleotide sequence ID" value="NZ_CP036261.1"/>
</dbReference>
<keyword evidence="2" id="KW-0238">DNA-binding</keyword>
<keyword evidence="6" id="KW-1185">Reference proteome</keyword>
<dbReference type="SMART" id="SM00342">
    <property type="entry name" value="HTH_ARAC"/>
    <property type="match status" value="1"/>
</dbReference>
<organism evidence="5 6">
    <name type="scientific">Rosistilla ulvae</name>
    <dbReference type="NCBI Taxonomy" id="1930277"/>
    <lineage>
        <taxon>Bacteria</taxon>
        <taxon>Pseudomonadati</taxon>
        <taxon>Planctomycetota</taxon>
        <taxon>Planctomycetia</taxon>
        <taxon>Pirellulales</taxon>
        <taxon>Pirellulaceae</taxon>
        <taxon>Rosistilla</taxon>
    </lineage>
</organism>
<evidence type="ECO:0000313" key="6">
    <source>
        <dbReference type="Proteomes" id="UP000319557"/>
    </source>
</evidence>
<dbReference type="InterPro" id="IPR046335">
    <property type="entry name" value="LacI/GalR-like_sensor"/>
</dbReference>
<reference evidence="5 6" key="1">
    <citation type="submission" date="2019-02" db="EMBL/GenBank/DDBJ databases">
        <title>Deep-cultivation of Planctomycetes and their phenomic and genomic characterization uncovers novel biology.</title>
        <authorList>
            <person name="Wiegand S."/>
            <person name="Jogler M."/>
            <person name="Boedeker C."/>
            <person name="Pinto D."/>
            <person name="Vollmers J."/>
            <person name="Rivas-Marin E."/>
            <person name="Kohn T."/>
            <person name="Peeters S.H."/>
            <person name="Heuer A."/>
            <person name="Rast P."/>
            <person name="Oberbeckmann S."/>
            <person name="Bunk B."/>
            <person name="Jeske O."/>
            <person name="Meyerdierks A."/>
            <person name="Storesund J.E."/>
            <person name="Kallscheuer N."/>
            <person name="Luecker S."/>
            <person name="Lage O.M."/>
            <person name="Pohl T."/>
            <person name="Merkel B.J."/>
            <person name="Hornburger P."/>
            <person name="Mueller R.-W."/>
            <person name="Bruemmer F."/>
            <person name="Labrenz M."/>
            <person name="Spormann A.M."/>
            <person name="Op den Camp H."/>
            <person name="Overmann J."/>
            <person name="Amann R."/>
            <person name="Jetten M.S.M."/>
            <person name="Mascher T."/>
            <person name="Medema M.H."/>
            <person name="Devos D.P."/>
            <person name="Kaster A.-K."/>
            <person name="Ovreas L."/>
            <person name="Rohde M."/>
            <person name="Galperin M.Y."/>
            <person name="Jogler C."/>
        </authorList>
    </citation>
    <scope>NUCLEOTIDE SEQUENCE [LARGE SCALE GENOMIC DNA]</scope>
    <source>
        <strain evidence="5 6">EC9</strain>
    </source>
</reference>
<dbReference type="EMBL" id="CP036261">
    <property type="protein sequence ID" value="QDS86195.1"/>
    <property type="molecule type" value="Genomic_DNA"/>
</dbReference>
<dbReference type="GO" id="GO:0003700">
    <property type="term" value="F:DNA-binding transcription factor activity"/>
    <property type="evidence" value="ECO:0007669"/>
    <property type="project" value="InterPro"/>
</dbReference>
<accession>A0A517LU93</accession>
<dbReference type="InterPro" id="IPR028082">
    <property type="entry name" value="Peripla_BP_I"/>
</dbReference>
<dbReference type="GO" id="GO:0000976">
    <property type="term" value="F:transcription cis-regulatory region binding"/>
    <property type="evidence" value="ECO:0007669"/>
    <property type="project" value="TreeGrafter"/>
</dbReference>
<dbReference type="InterPro" id="IPR018060">
    <property type="entry name" value="HTH_AraC"/>
</dbReference>
<dbReference type="PROSITE" id="PS01124">
    <property type="entry name" value="HTH_ARAC_FAMILY_2"/>
    <property type="match status" value="1"/>
</dbReference>
<gene>
    <name evidence="5" type="primary">xylR_2</name>
    <name evidence="5" type="ORF">EC9_03550</name>
</gene>
<dbReference type="AlphaFoldDB" id="A0A517LU93"/>
<dbReference type="Pfam" id="PF22177">
    <property type="entry name" value="PBP1_XylR"/>
    <property type="match status" value="1"/>
</dbReference>
<dbReference type="CDD" id="cd01543">
    <property type="entry name" value="PBP1_XylR"/>
    <property type="match status" value="1"/>
</dbReference>
<dbReference type="PANTHER" id="PTHR30146:SF24">
    <property type="entry name" value="XYLOSE OPERON REGULATORY PROTEIN"/>
    <property type="match status" value="1"/>
</dbReference>
<dbReference type="PANTHER" id="PTHR30146">
    <property type="entry name" value="LACI-RELATED TRANSCRIPTIONAL REPRESSOR"/>
    <property type="match status" value="1"/>
</dbReference>
<feature type="domain" description="HTH araC/xylS-type" evidence="4">
    <location>
        <begin position="281"/>
        <end position="379"/>
    </location>
</feature>
<dbReference type="Pfam" id="PF13377">
    <property type="entry name" value="Peripla_BP_3"/>
    <property type="match status" value="1"/>
</dbReference>
<dbReference type="KEGG" id="ruv:EC9_03550"/>
<evidence type="ECO:0000256" key="2">
    <source>
        <dbReference type="ARBA" id="ARBA00023125"/>
    </source>
</evidence>
<keyword evidence="3" id="KW-0804">Transcription</keyword>
<evidence type="ECO:0000259" key="4">
    <source>
        <dbReference type="PROSITE" id="PS01124"/>
    </source>
</evidence>
<protein>
    <submittedName>
        <fullName evidence="5">Xylose operon regulatory protein</fullName>
    </submittedName>
</protein>
<proteinExistence type="predicted"/>
<dbReference type="Gene3D" id="3.40.50.2300">
    <property type="match status" value="2"/>
</dbReference>
<sequence length="383" mass="43196">MKRHVALIVETSSIYGRQVLSGIIQHMRMFDDWSVFLDQHDLTQEPPRWLSNWAGDGIISRTTTPELLQTVQATGVPLIELTDRHQSHGRTYVWSDDAAIGRMGAEHLLERGFREFGFCGFTNEAWSERRQDAFSQRVEAAQRRCHQYESPWYGPDALSWEEEQQRLRAWLRTLPSSCGIMACNDLRGQQVVDACLQEGLSVPEEVAIIGADNDTLLCRVCSPPMSSVIPNAEGVGFRAAELLTQLMNGEVPQKTEHLIQPLGVAERQSTDVVAIDDPDIAAALRYIRENACRGINVVDVTDNVAISRSSLERKLRQYLGRTPQQEIRHVQIKRVCELLTSTELPAEQIAILCGFDNPEYMYVVFRRIVGMTPGKFRSKAKSG</sequence>
<dbReference type="SUPFAM" id="SSF46689">
    <property type="entry name" value="Homeodomain-like"/>
    <property type="match status" value="1"/>
</dbReference>
<evidence type="ECO:0000256" key="3">
    <source>
        <dbReference type="ARBA" id="ARBA00023163"/>
    </source>
</evidence>
<keyword evidence="1" id="KW-0805">Transcription regulation</keyword>
<dbReference type="Gene3D" id="1.10.10.60">
    <property type="entry name" value="Homeodomain-like"/>
    <property type="match status" value="1"/>
</dbReference>
<name>A0A517LU93_9BACT</name>
<evidence type="ECO:0000313" key="5">
    <source>
        <dbReference type="EMBL" id="QDS86195.1"/>
    </source>
</evidence>
<dbReference type="InterPro" id="IPR009057">
    <property type="entry name" value="Homeodomain-like_sf"/>
</dbReference>
<dbReference type="InterPro" id="IPR054031">
    <property type="entry name" value="XylR_PBP1"/>
</dbReference>